<dbReference type="PANTHER" id="PTHR41324">
    <property type="entry name" value="MEMBRANE PROTEIN-RELATED"/>
    <property type="match status" value="1"/>
</dbReference>
<dbReference type="PANTHER" id="PTHR41324:SF1">
    <property type="entry name" value="DUF2232 DOMAIN-CONTAINING PROTEIN"/>
    <property type="match status" value="1"/>
</dbReference>
<dbReference type="InterPro" id="IPR018710">
    <property type="entry name" value="DUF2232"/>
</dbReference>
<dbReference type="Pfam" id="PF09991">
    <property type="entry name" value="DUF2232"/>
    <property type="match status" value="1"/>
</dbReference>
<dbReference type="Proteomes" id="UP000637074">
    <property type="component" value="Unassembled WGS sequence"/>
</dbReference>
<accession>A0ABQ3N3K0</accession>
<evidence type="ECO:0000313" key="2">
    <source>
        <dbReference type="EMBL" id="GHH98103.1"/>
    </source>
</evidence>
<feature type="transmembrane region" description="Helical" evidence="1">
    <location>
        <begin position="278"/>
        <end position="300"/>
    </location>
</feature>
<reference evidence="2 3" key="1">
    <citation type="journal article" date="2022" name="Int. J. Syst. Evol. Microbiol.">
        <title>Neobacillus kokaensis sp. nov., isolated from soil.</title>
        <authorList>
            <person name="Yuki K."/>
            <person name="Matsubara H."/>
            <person name="Yamaguchi S."/>
        </authorList>
    </citation>
    <scope>NUCLEOTIDE SEQUENCE [LARGE SCALE GENOMIC DNA]</scope>
    <source>
        <strain evidence="2 3">LOB 377</strain>
    </source>
</reference>
<comment type="caution">
    <text evidence="2">The sequence shown here is derived from an EMBL/GenBank/DDBJ whole genome shotgun (WGS) entry which is preliminary data.</text>
</comment>
<organism evidence="2 3">
    <name type="scientific">Neobacillus kokaensis</name>
    <dbReference type="NCBI Taxonomy" id="2759023"/>
    <lineage>
        <taxon>Bacteria</taxon>
        <taxon>Bacillati</taxon>
        <taxon>Bacillota</taxon>
        <taxon>Bacilli</taxon>
        <taxon>Bacillales</taxon>
        <taxon>Bacillaceae</taxon>
        <taxon>Neobacillus</taxon>
    </lineage>
</organism>
<feature type="transmembrane region" description="Helical" evidence="1">
    <location>
        <begin position="50"/>
        <end position="68"/>
    </location>
</feature>
<feature type="transmembrane region" description="Helical" evidence="1">
    <location>
        <begin position="12"/>
        <end position="38"/>
    </location>
</feature>
<dbReference type="EMBL" id="BNDS01000005">
    <property type="protein sequence ID" value="GHH98103.1"/>
    <property type="molecule type" value="Genomic_DNA"/>
</dbReference>
<sequence>MKNVGKLTEGAILLAAFAAILLITVYVPLIGSGLNFVLPLPFMMFAAKNTIRNILAFTIAAAILSFLASSFIGLGFMLLYGVIGSVIGYLLQKNMSRTAILISSSLVFMAGVVAMYAVNAAFFKIDIIQEFMQSYKESAKMSEELLRSMGQESQIEQLNKQNELLIKTLQILAPSLLIWGSIICVFVIQWICFPIIKRFGIKVQPWGSFRNLSLPKSLLWYYLIAMAIKLFGHPAEGTYLYIAVFNAIYLLEMFMVLQGLSFVFYIFHKRSVAKGLGVLVAILAFIIPTIHYIIMLLGIIDLGFNFRKRLEQKE</sequence>
<feature type="transmembrane region" description="Helical" evidence="1">
    <location>
        <begin position="98"/>
        <end position="118"/>
    </location>
</feature>
<keyword evidence="3" id="KW-1185">Reference proteome</keyword>
<gene>
    <name evidence="2" type="ORF">AM1BK_16460</name>
</gene>
<evidence type="ECO:0000313" key="3">
    <source>
        <dbReference type="Proteomes" id="UP000637074"/>
    </source>
</evidence>
<feature type="transmembrane region" description="Helical" evidence="1">
    <location>
        <begin position="239"/>
        <end position="266"/>
    </location>
</feature>
<feature type="transmembrane region" description="Helical" evidence="1">
    <location>
        <begin position="217"/>
        <end position="233"/>
    </location>
</feature>
<feature type="transmembrane region" description="Helical" evidence="1">
    <location>
        <begin position="176"/>
        <end position="196"/>
    </location>
</feature>
<evidence type="ECO:0000256" key="1">
    <source>
        <dbReference type="SAM" id="Phobius"/>
    </source>
</evidence>
<name>A0ABQ3N3K0_9BACI</name>
<dbReference type="RefSeq" id="WP_191271610.1">
    <property type="nucleotide sequence ID" value="NZ_BNDS01000005.1"/>
</dbReference>
<keyword evidence="1" id="KW-0472">Membrane</keyword>
<proteinExistence type="predicted"/>
<protein>
    <submittedName>
        <fullName evidence="2">Membrane protein</fullName>
    </submittedName>
</protein>
<keyword evidence="1" id="KW-1133">Transmembrane helix</keyword>
<keyword evidence="1" id="KW-0812">Transmembrane</keyword>